<accession>A0AAU9AKE6</accession>
<gene>
    <name evidence="2" type="ORF">LEN_0244</name>
</gene>
<dbReference type="SUPFAM" id="SSF48371">
    <property type="entry name" value="ARM repeat"/>
    <property type="match status" value="1"/>
</dbReference>
<reference evidence="2 3" key="1">
    <citation type="journal article" date="2017" name="DNA Res.">
        <title>Complete genome sequence and expression profile of the commercial lytic enzyme producer Lysobacter enzymogenes M497-1.</title>
        <authorList>
            <person name="Takami H."/>
            <person name="Toyoda A."/>
            <person name="Uchiyama I."/>
            <person name="Itoh T."/>
            <person name="Takaki Y."/>
            <person name="Arai W."/>
            <person name="Nishi S."/>
            <person name="Kawai M."/>
            <person name="Shinya K."/>
            <person name="Ikeda H."/>
        </authorList>
    </citation>
    <scope>NUCLEOTIDE SEQUENCE [LARGE SCALE GENOMIC DNA]</scope>
    <source>
        <strain evidence="2 3">M497-1</strain>
    </source>
</reference>
<dbReference type="EMBL" id="AP014940">
    <property type="protein sequence ID" value="BAV95731.1"/>
    <property type="molecule type" value="Genomic_DNA"/>
</dbReference>
<proteinExistence type="predicted"/>
<name>A0AAU9AKE6_LYSEN</name>
<protein>
    <recommendedName>
        <fullName evidence="1">AAA+ ATPase domain-containing protein</fullName>
    </recommendedName>
</protein>
<dbReference type="Gene3D" id="3.40.50.300">
    <property type="entry name" value="P-loop containing nucleotide triphosphate hydrolases"/>
    <property type="match status" value="1"/>
</dbReference>
<dbReference type="InterPro" id="IPR003593">
    <property type="entry name" value="AAA+_ATPase"/>
</dbReference>
<dbReference type="KEGG" id="lem:LEN_0244"/>
<evidence type="ECO:0000313" key="2">
    <source>
        <dbReference type="EMBL" id="BAV95731.1"/>
    </source>
</evidence>
<organism evidence="2 3">
    <name type="scientific">Lysobacter enzymogenes</name>
    <dbReference type="NCBI Taxonomy" id="69"/>
    <lineage>
        <taxon>Bacteria</taxon>
        <taxon>Pseudomonadati</taxon>
        <taxon>Pseudomonadota</taxon>
        <taxon>Gammaproteobacteria</taxon>
        <taxon>Lysobacterales</taxon>
        <taxon>Lysobacteraceae</taxon>
        <taxon>Lysobacter</taxon>
    </lineage>
</organism>
<dbReference type="SMART" id="SM00382">
    <property type="entry name" value="AAA"/>
    <property type="match status" value="1"/>
</dbReference>
<feature type="domain" description="AAA+ ATPase" evidence="1">
    <location>
        <begin position="317"/>
        <end position="448"/>
    </location>
</feature>
<dbReference type="Proteomes" id="UP000218824">
    <property type="component" value="Chromosome"/>
</dbReference>
<evidence type="ECO:0000259" key="1">
    <source>
        <dbReference type="SMART" id="SM00382"/>
    </source>
</evidence>
<dbReference type="InterPro" id="IPR016024">
    <property type="entry name" value="ARM-type_fold"/>
</dbReference>
<sequence>MPKSSQKTSTRSASGGGAATSAGIIFQQQVGALIGSWMLTRATVISSLGLPPVSVDWVRFETEAPVDDILAKTSAGGFIAIQAKTSLSLTTNSDQPFAQVIKQVIKHWLTCHSGDGSLEWNRPLDPAKDRLVLAVTPRAPESLRIDLPAAIKTQQNPGAQVLTQRQSRAYQVYEDCVQAIWSDLTAQPIGADVLSRISSLFSIVTIDLDVAGVAQSLAPAVIEARDAVPLVDLLTQAAGEMMTRRGGADVAMLRRDLLSRGARLASHPDYRSDIDRLRQQSARAMDALAGYEVVNGGDGSSIGIDRDCQDAVLRAAKAGPLLITGEPGAGKSGVLISLARQLTAEHKDVIVLAVDRHSVETLEGLSSDLHLERQIVDVIDAWDGSEPAWLIIDALDATRGGRSEAVFRTLIERVMEKEGRWIVVASIRSFDLRMGQRFRTLFAGSPPESALAEHQFPDVRHVRIPVWSPAELQRLLEAAPVLRARMKLADARLRELAEVPFNTRLIGELVANGVDTELNHLSSQVGLLGLYWRYRVEAHGLPAEVLLHRAVSLMVSARSLKLTLSEVAGNDPRTLEALVRDGVLVLTADGRQVSFRHHLLFDYSASRLFVSFGAEGQTNLRKGSDAGLILGQAVTFHLQSLWTQQSDHSDYWKQTVDLLSDESCDPVVRSVLARATSELLAAPGDGDVFGNLIRAGYGPALLAFPHIVGALAVRFEDGAPVVIDAWAHLARAIAVSAAKIEWPLRVLCFQLVERADSASARDDLGIACRALLEHAFTGVDASQPASPAIGLVARTFDTDPVESRRLLTRIFDDKRFADNASAEVPELARYVECVGKVDADFVAEIYAQTYRRDVEVDKPTSMGDSRILPLRSSARQDYGLGKYALGTYFPQFLRSNPPHAIGAMVAAVNAYIEREHPPRVAASTFELPGASTLVRLRDDYSYIWASDPQSPHAEDAEVLLVAFVKELLDAPEENALTTTRLMLGQIDYAIYWSRLFMCAAKRGGATVDLLWPYAAAKEFLLSNDTRKDAIDAVAAGIDRRSTRERMDFERSILGHEFSELPEPDRRGEWFQRMIFGAIGSTRLLSDDARSVADSVDGEEVNGRQSFTVTSRPMRAYEWIDGLDKEDESNAALIVEIEALKDVLGIERTHGAAVEVSAQGAVHAIKRLSDALARYPNAHIGLKRAAEGAIGAGIQRVLSARLLPSVKDSGDDPASGLVPLISEISYSFWPEVDEDTESRFENSPAWGSPAPRVDAAETSLNLLLQRPALHAALMPMVDRLLVDPHPAVRLQASLHLVRIWDMDRPGFWAKVEQVMRQETNFGVLAHFCADVLGRVLHHSPAFIEELTLELLSRCGVGERASRLRRRIASVLAILWAVHGTERSKHVLEDWIDRYPSNLDEVKQLLADWREGLVVGLGVPFKGDAAAVRRRSREMLRRAVGRANEAMSAHVAEPGSVAIPELEGAVELIDGACREIYFASGASRSESGRDSNIDLSAFYDEVRPILFDIAMHGTPSTIHYLLQLLEQLVPIDPGGVFDILVFALRNGGAKNGYQYESLASDLLVRIVGRYLADYKEIFENDGRRANLVECLDMFIRVGWPAARRLLYRLPDLIQ</sequence>
<dbReference type="InterPro" id="IPR027417">
    <property type="entry name" value="P-loop_NTPase"/>
</dbReference>
<dbReference type="SUPFAM" id="SSF52540">
    <property type="entry name" value="P-loop containing nucleoside triphosphate hydrolases"/>
    <property type="match status" value="1"/>
</dbReference>
<evidence type="ECO:0000313" key="3">
    <source>
        <dbReference type="Proteomes" id="UP000218824"/>
    </source>
</evidence>